<proteinExistence type="predicted"/>
<evidence type="ECO:0000313" key="2">
    <source>
        <dbReference type="EMBL" id="KDA53700.1"/>
    </source>
</evidence>
<protein>
    <recommendedName>
        <fullName evidence="1">SPOR domain-containing protein</fullName>
    </recommendedName>
</protein>
<gene>
    <name evidence="2" type="ORF">EG19_03025</name>
</gene>
<organism evidence="2 3">
    <name type="scientific">Thermoanaerobaculum aquaticum</name>
    <dbReference type="NCBI Taxonomy" id="1312852"/>
    <lineage>
        <taxon>Bacteria</taxon>
        <taxon>Pseudomonadati</taxon>
        <taxon>Acidobacteriota</taxon>
        <taxon>Thermoanaerobaculia</taxon>
        <taxon>Thermoanaerobaculales</taxon>
        <taxon>Thermoanaerobaculaceae</taxon>
        <taxon>Thermoanaerobaculum</taxon>
    </lineage>
</organism>
<accession>A0A062XYV9</accession>
<dbReference type="Gene3D" id="3.30.70.1070">
    <property type="entry name" value="Sporulation related repeat"/>
    <property type="match status" value="1"/>
</dbReference>
<dbReference type="Proteomes" id="UP000027284">
    <property type="component" value="Unassembled WGS sequence"/>
</dbReference>
<reference evidence="2 3" key="1">
    <citation type="submission" date="2014-04" db="EMBL/GenBank/DDBJ databases">
        <title>The Genome Sequence of Thermoanaerobaculum aquaticum MP-01, The First Cultivated Group 23 Acidobacterium.</title>
        <authorList>
            <person name="Stamps B.W."/>
            <person name="Losey N.A."/>
            <person name="Lawson P.A."/>
            <person name="Stevenson B.S."/>
        </authorList>
    </citation>
    <scope>NUCLEOTIDE SEQUENCE [LARGE SCALE GENOMIC DNA]</scope>
    <source>
        <strain evidence="2 3">MP-01</strain>
    </source>
</reference>
<dbReference type="RefSeq" id="WP_038049119.1">
    <property type="nucleotide sequence ID" value="NZ_JMFG01000018.1"/>
</dbReference>
<keyword evidence="3" id="KW-1185">Reference proteome</keyword>
<dbReference type="STRING" id="1312852.EG19_03025"/>
<dbReference type="InterPro" id="IPR036680">
    <property type="entry name" value="SPOR-like_sf"/>
</dbReference>
<evidence type="ECO:0000259" key="1">
    <source>
        <dbReference type="PROSITE" id="PS51724"/>
    </source>
</evidence>
<dbReference type="EMBL" id="JMFG01000018">
    <property type="protein sequence ID" value="KDA53700.1"/>
    <property type="molecule type" value="Genomic_DNA"/>
</dbReference>
<sequence>MVRNSAALRLSSWVGKLGRGSAVLRFGEQRLVLHVDAGAITSVEGNDGEILAAAFGLPPEGDWFAEARAAVSQKLVTPEEAAAVLKRALTSQLKAFFADPQATLELFPGDPRPASGFVVSYPHVVYELVLREGGEGLMPVFLPDPSAVLKRLPGFSRWVGELGLPEEALAILAKVNDMRSAEAIAEPSPYGKDMVYRFLGATVGAGLVEAEELALEKTQLDTTEPEPPPRRKRRWWWIFPAVLVVAAGLYLSRPFLQPGPKSTQGPWSIAVGGACQPAELEQLYRLQARDKEKLRVVPFGDASQPCYRLVWGAFASREQAEAALSAVPESYLQKGFQPHAVLVTDNSR</sequence>
<dbReference type="GO" id="GO:0042834">
    <property type="term" value="F:peptidoglycan binding"/>
    <property type="evidence" value="ECO:0007669"/>
    <property type="project" value="InterPro"/>
</dbReference>
<evidence type="ECO:0000313" key="3">
    <source>
        <dbReference type="Proteomes" id="UP000027284"/>
    </source>
</evidence>
<name>A0A062XYV9_9BACT</name>
<dbReference type="AlphaFoldDB" id="A0A062XYV9"/>
<dbReference type="PROSITE" id="PS51724">
    <property type="entry name" value="SPOR"/>
    <property type="match status" value="1"/>
</dbReference>
<dbReference type="InterPro" id="IPR007730">
    <property type="entry name" value="SPOR-like_dom"/>
</dbReference>
<comment type="caution">
    <text evidence="2">The sequence shown here is derived from an EMBL/GenBank/DDBJ whole genome shotgun (WGS) entry which is preliminary data.</text>
</comment>
<feature type="domain" description="SPOR" evidence="1">
    <location>
        <begin position="261"/>
        <end position="343"/>
    </location>
</feature>